<feature type="compositionally biased region" description="Polar residues" evidence="1">
    <location>
        <begin position="2147"/>
        <end position="2164"/>
    </location>
</feature>
<feature type="compositionally biased region" description="Polar residues" evidence="1">
    <location>
        <begin position="2769"/>
        <end position="2778"/>
    </location>
</feature>
<dbReference type="PANTHER" id="PTHR14918:SF3">
    <property type="entry name" value="KICSTOR COMPLEX PROTEIN SZT2"/>
    <property type="match status" value="1"/>
</dbReference>
<comment type="caution">
    <text evidence="2">The sequence shown here is derived from an EMBL/GenBank/DDBJ whole genome shotgun (WGS) entry which is preliminary data.</text>
</comment>
<organism evidence="2 3">
    <name type="scientific">Mucor plumbeus</name>
    <dbReference type="NCBI Taxonomy" id="97098"/>
    <lineage>
        <taxon>Eukaryota</taxon>
        <taxon>Fungi</taxon>
        <taxon>Fungi incertae sedis</taxon>
        <taxon>Mucoromycota</taxon>
        <taxon>Mucoromycotina</taxon>
        <taxon>Mucoromycetes</taxon>
        <taxon>Mucorales</taxon>
        <taxon>Mucorineae</taxon>
        <taxon>Mucoraceae</taxon>
        <taxon>Mucor</taxon>
    </lineage>
</organism>
<evidence type="ECO:0000256" key="1">
    <source>
        <dbReference type="SAM" id="MobiDB-lite"/>
    </source>
</evidence>
<dbReference type="InterPro" id="IPR033228">
    <property type="entry name" value="SZT2"/>
</dbReference>
<feature type="region of interest" description="Disordered" evidence="1">
    <location>
        <begin position="930"/>
        <end position="955"/>
    </location>
</feature>
<feature type="compositionally biased region" description="Low complexity" evidence="1">
    <location>
        <begin position="2782"/>
        <end position="2798"/>
    </location>
</feature>
<feature type="compositionally biased region" description="Polar residues" evidence="1">
    <location>
        <begin position="1"/>
        <end position="12"/>
    </location>
</feature>
<feature type="region of interest" description="Disordered" evidence="1">
    <location>
        <begin position="1193"/>
        <end position="1224"/>
    </location>
</feature>
<evidence type="ECO:0000313" key="2">
    <source>
        <dbReference type="EMBL" id="KAG2206678.1"/>
    </source>
</evidence>
<feature type="region of interest" description="Disordered" evidence="1">
    <location>
        <begin position="2584"/>
        <end position="2641"/>
    </location>
</feature>
<name>A0A8H7V7X3_9FUNG</name>
<feature type="region of interest" description="Disordered" evidence="1">
    <location>
        <begin position="1"/>
        <end position="25"/>
    </location>
</feature>
<gene>
    <name evidence="2" type="ORF">INT46_000222</name>
</gene>
<dbReference type="OrthoDB" id="43547at2759"/>
<dbReference type="PANTHER" id="PTHR14918">
    <property type="entry name" value="KICSTOR COMPLEX PROTEIN SZT2"/>
    <property type="match status" value="1"/>
</dbReference>
<feature type="region of interest" description="Disordered" evidence="1">
    <location>
        <begin position="2094"/>
        <end position="2114"/>
    </location>
</feature>
<feature type="region of interest" description="Disordered" evidence="1">
    <location>
        <begin position="1847"/>
        <end position="1875"/>
    </location>
</feature>
<feature type="compositionally biased region" description="Polar residues" evidence="1">
    <location>
        <begin position="2604"/>
        <end position="2615"/>
    </location>
</feature>
<dbReference type="GO" id="GO:0005777">
    <property type="term" value="C:peroxisome"/>
    <property type="evidence" value="ECO:0007669"/>
    <property type="project" value="InterPro"/>
</dbReference>
<dbReference type="EMBL" id="JAEPRC010000143">
    <property type="protein sequence ID" value="KAG2206678.1"/>
    <property type="molecule type" value="Genomic_DNA"/>
</dbReference>
<reference evidence="2" key="1">
    <citation type="submission" date="2020-12" db="EMBL/GenBank/DDBJ databases">
        <title>Metabolic potential, ecology and presence of endohyphal bacteria is reflected in genomic diversity of Mucoromycotina.</title>
        <authorList>
            <person name="Muszewska A."/>
            <person name="Okrasinska A."/>
            <person name="Steczkiewicz K."/>
            <person name="Drgas O."/>
            <person name="Orlowska M."/>
            <person name="Perlinska-Lenart U."/>
            <person name="Aleksandrzak-Piekarczyk T."/>
            <person name="Szatraj K."/>
            <person name="Zielenkiewicz U."/>
            <person name="Pilsyk S."/>
            <person name="Malc E."/>
            <person name="Mieczkowski P."/>
            <person name="Kruszewska J.S."/>
            <person name="Biernat P."/>
            <person name="Pawlowska J."/>
        </authorList>
    </citation>
    <scope>NUCLEOTIDE SEQUENCE</scope>
    <source>
        <strain evidence="2">CBS 226.32</strain>
    </source>
</reference>
<keyword evidence="3" id="KW-1185">Reference proteome</keyword>
<accession>A0A8H7V7X3</accession>
<proteinExistence type="predicted"/>
<dbReference type="Proteomes" id="UP000650833">
    <property type="component" value="Unassembled WGS sequence"/>
</dbReference>
<evidence type="ECO:0000313" key="3">
    <source>
        <dbReference type="Proteomes" id="UP000650833"/>
    </source>
</evidence>
<feature type="compositionally biased region" description="Polar residues" evidence="1">
    <location>
        <begin position="2625"/>
        <end position="2637"/>
    </location>
</feature>
<sequence>MQSNSEKSTSIIPESRNDSPKQIQSESQKAINVLYLSRSRRKIWASDFSINQDPSKTEAINRQKDQLYVITPKTSIMTLSQENRLVYIIDLSSSLATVGNTRADILLNEVFQTLVNSLEGLVQPFSMQVSATEKAVVQPHLRLTVMADCSQFASNVNVIPMLVEHPTMRVFMQNVIITANNIHTIIRRLKAEFLAFQEDTVQFRKFMKKNRSNKGYNLDVGNEVAPPGSVGILDATSFSAKKKKAFSADSTPISEHADKKPLLQTSTSEVDLASKSKDTSFYSSTAKKEVWGIGKSGANLSRILHAGHFALKLLPRQGRAQLILLTDGAMKSNVHDNTFVRQFAEEDITCHIIQIGYASSFIPGRNFGFVPDTEILHFLARATSGTFMYSDKCLAKSHANISMYHGEKSLTLPISTTTKSYPVIQFIDINKAKHIQTPNIFHRQFLFRETILTRYHHSELRLQAEKDSGTQLNRRESNLMESNNELLRERFNFPWDPHARAPEGEWRLLKYREYTLPSEFSHIIAARAREGFTIQSVSFDDGTGLKHVDSGIQDIEASDFTSVKKERIQIVMIMRWQPNVSIEYRIRATWLPSIIGNVPNTHKSEDILMSSGIFSRGKAPRAEIFVRTDASFAHMLQNWDMFRRRAQMMGVVTGSIYFGETYAAPVYSKIEKLKNYLIDIFEGDEVLKTVIAFPNKFWINVSASNISNNADSSSNAPSVASSYRSEATRGVNGIPKPTVGQQNVAFIDSFKTFWERINTSDARARTRCWYDPGCIDLLVGDVSPYMTPKLSSSYNQEFVSNVEDDILIMVDNVKSVMQEWSDFEAQDGTFVKIMHRLTSSSATNSDDIQKDLHVYPPSFCELRVRHEYGRLITLRLLFFNVEVITRKRAVQDLIHLLKTNAGTKASCNKICERPFSRLLMRDRKHFENTSAASNVTSIEENNPQISKPPGNLTQSQSRSKAWYLPVAMWLTSEYIVRDYLKHMTWTWQTDNHQDAYHRENKMMPIHDLAFQFLCQARLDQGYQLVSPRPDSTQFYHEIALPNCEGTEMSLCAIQYFVWKDSINGKITTELWMEPSGSFDFDQYELVKRQTFEPDRHTISQLVTFDQIHAIGRSKGVGDFKGKKRGNSHTMSDIPADDTTIMLLPQLFDVASVLRSNKFIVASFQSPQYKMALLPYSQQKQNQHQIKLKSLSTHYDTDHQQQDVSDHSGSNTPIIRNNKPLGAQSKTHRYLRRHANVSVSVDSSSAASASNSTTATPITESNQKLFSFRPNLLLNKNKEVIAKLDVILQNYALLHYFVEQSLDYIANGEILMPHHDVGAAFWQDLRSALQSVTKDGKLSSTGLIPDLRKTRCFVKVFDPRSFVVILFPSLESVSSGLLKLQEDDESKSISTVERCRFLDVFMFECVRQKPMKPTKNEAHFSGPLEENDRNRIEDILHDSDKISIRPIDYLVHESDGLGVMLRPELFEGEYSCCQSQAQITDRVLRVAQDVARFYSRSFLNSFYTCLMRGFMVDDDDLGKVLEVCNESTMEIEITEFVNTMCMQKHELIESDVQEFEIQEKFNAIFHQYFESVQTKEGSISNLFYYKPPFNRNNQSDPRQENMSQDDKISFIVDLVTHSQTPLLIRLNAAYKTTLNADTDSHSCSEIVVPVTSLPTSYTGHTIEGKKFDLEDENTINNDTFPLMAGNTKVYLQIVCLNMSRSDLDDHSVTDNLFPYNSDSLIQSMQSPPDCFSSLSQDQQAALAETDSRVNWLLKEETMHGLLKTPNITLSTLKYVENQLVNSCPFVDYQTSIKMPFQFVKDFSESRAIFMNELQKDSCCQKSGKYQIKRVDDYFYVCEDSVFNMSEESSYSNTGSPVVTEHSPSPPTEDNFAPTQSTEDEFCDGLGISISKFADREEEAEEHSSSNETTNTPLDKRPLYWLILIPYEKFIQIYFFSKLQMPAAGSDLLNPVKEKIKIIQERTNRLALLNSLQETRICSKYLEIPSESESNAIYSDEDESEEDSNNEEIIDVFNNNATINNAEGPKFLPGQFSCPIVYTKRFPLHWRLQPSVALKFLTTDVLRLFTVINRPNMFVIERDLSIVYCKIYEESLGMETEGGSPNTVYGSPVNTLSGKKTDDDAQTLVAFNTTETTATTPTPAPTPKRELSRISSTPPHPRTSSGPRVSTSDRRELVLEVYGIDLPPWVEKEFVNLIENRLISQITLNEIQQFFVRNSTSKPTSADVDFILPTSKPPTHKEMLRVPSLVNSPYTLLQYFRQSLLADNIRPLTGPHVQQTVSNYYDNIFFTQETDAVRDGTKREIRSKCETTREIPPGAFCFYYNCTKRLPGSSTLLELLAGQGMAGICLTLLDESGVPISTVTEEGKCGGNFNPEVIHQCLEEEFREAKAGSTYFHIWVDIWVTGTCDGDALMQHIYECYRQSLCDYFIEKTVTIDLGAALSMDGALQRAVFDKSEGRLGTILRKKFIESVLFILRKASELKSPTVCSMDKAIQTTPWCMDDLVRYLDIELRKIDSSLRPTVAWTSLGNSVYNEGDDILNPNSKWELYRGFQYRQRQKIQSNIRLVAISGLDEFVEKLGSVSDSFASERRPSAASDIDSQKARSRRSSGESANTEGSNSQRRLRGETQDQSRASSTLSNSGVFSRHGPQLDSTKHCFMIMTLDVHRLSIYTYNWSESISQELFNGIFRVANRQEARNELMNNILHQKMGLFHHTEPIKHIIEKFGTSGHYNPTRSLSTNLMSTATNYSASTPQIHLTSPKSTKKTGRQFDAASKTESTTSSRTPGGIRRNNNNNANSITNDNASSNTYVTASMLDLKDMIAFPTTAPSRDKLLESTPTISSKTAGDVTPSLDIKQIEQENYIDRILQKSTIKAAELDHALMDSITDSVADTIRSKDFDILRRHGQPFLETFLRRAKVQSAHRKALKVYLKWRKRYGDPTTETNLTERLSRHEVSTIMRSSRVLHFCRTPLIFCDPEREWPNLQEGSTSKTEIVAWFKNMANALLSDYASYLEGADMQLIDFEKTDNTEENLNQSTLRSTKFSLGRKMTAECPPTFLLRVFQGGSIICEVRLTSVFVSVTLYTLHRQYGRLDYNRFRHETRMKKRANFKKFEENSGHFKQMIHINSFVYDFQLHYIQKMLDNPEKLPADLDILSFVRRFALKNQQPSPYSKDRIIHGFYQFDGGNVGSHAFFENLFKNAPRHGLLNVLVSKRYSAVSISSFDLSFEAKTANDPAHTNWKYTLVICPAINSEEKTSERAKIIIEYFVLVVNQGQTTPESMTKASWVKSDHYSWKKPDLNAVSLPEEGYTLADIISGARIKLDSIVSEVIIRSKRAHDWKKLYNANLILEKSVKTPPDRPELVQLMSEFDRIDITEADKNIAIIFKMKLDWNAALNTVQKVMKSSCKYFYEGGRRHLLLYNARYMDYMIHLRLDSNQKIQGWMVSREKRTDRTVFEGAEIGQLVSLGKILYYQMWKVVASKHDVSNSVP</sequence>
<feature type="region of interest" description="Disordered" evidence="1">
    <location>
        <begin position="2745"/>
        <end position="2798"/>
    </location>
</feature>
<feature type="compositionally biased region" description="Basic and acidic residues" evidence="1">
    <location>
        <begin position="1194"/>
        <end position="1205"/>
    </location>
</feature>
<feature type="compositionally biased region" description="Polar residues" evidence="1">
    <location>
        <begin position="2745"/>
        <end position="2755"/>
    </location>
</feature>
<feature type="region of interest" description="Disordered" evidence="1">
    <location>
        <begin position="2126"/>
        <end position="2166"/>
    </location>
</feature>
<protein>
    <submittedName>
        <fullName evidence="2">Uncharacterized protein</fullName>
    </submittedName>
</protein>
<feature type="compositionally biased region" description="Polar residues" evidence="1">
    <location>
        <begin position="2097"/>
        <end position="2112"/>
    </location>
</feature>